<comment type="caution">
    <text evidence="2">The sequence shown here is derived from an EMBL/GenBank/DDBJ whole genome shotgun (WGS) entry which is preliminary data.</text>
</comment>
<organism evidence="2 3">
    <name type="scientific">Hoeflea prorocentri</name>
    <dbReference type="NCBI Taxonomy" id="1922333"/>
    <lineage>
        <taxon>Bacteria</taxon>
        <taxon>Pseudomonadati</taxon>
        <taxon>Pseudomonadota</taxon>
        <taxon>Alphaproteobacteria</taxon>
        <taxon>Hyphomicrobiales</taxon>
        <taxon>Rhizobiaceae</taxon>
        <taxon>Hoeflea</taxon>
    </lineage>
</organism>
<dbReference type="SUPFAM" id="SSF50630">
    <property type="entry name" value="Acid proteases"/>
    <property type="match status" value="1"/>
</dbReference>
<name>A0A9X3ZJH4_9HYPH</name>
<keyword evidence="2" id="KW-0645">Protease</keyword>
<sequence>MMRIFLLAAVVSGIAVAVPKVVDGQLGYTTEETAKPIRQTTEQAPVAAYAGGRDVVIAADARGHYLSNFRINGKQIAGLIDTGATAVAINRSTARQIGVYLTPSMFTYRINTANGTTRAARVMLQSVELKSIRVRNVEAYVLDDNSLGATLIGMSFLNRLTSFQARDGKLILKL</sequence>
<keyword evidence="2" id="KW-0378">Hydrolase</keyword>
<dbReference type="GO" id="GO:0004190">
    <property type="term" value="F:aspartic-type endopeptidase activity"/>
    <property type="evidence" value="ECO:0007669"/>
    <property type="project" value="InterPro"/>
</dbReference>
<keyword evidence="1" id="KW-0732">Signal</keyword>
<gene>
    <name evidence="2" type="ORF">OQ273_19565</name>
</gene>
<dbReference type="Proteomes" id="UP001151234">
    <property type="component" value="Unassembled WGS sequence"/>
</dbReference>
<dbReference type="InterPro" id="IPR001969">
    <property type="entry name" value="Aspartic_peptidase_AS"/>
</dbReference>
<dbReference type="PROSITE" id="PS00141">
    <property type="entry name" value="ASP_PROTEASE"/>
    <property type="match status" value="1"/>
</dbReference>
<feature type="signal peptide" evidence="1">
    <location>
        <begin position="1"/>
        <end position="17"/>
    </location>
</feature>
<dbReference type="Gene3D" id="2.40.70.10">
    <property type="entry name" value="Acid Proteases"/>
    <property type="match status" value="1"/>
</dbReference>
<dbReference type="InterPro" id="IPR011969">
    <property type="entry name" value="Clan_AA_Asp_peptidase_C"/>
</dbReference>
<keyword evidence="3" id="KW-1185">Reference proteome</keyword>
<dbReference type="Pfam" id="PF13975">
    <property type="entry name" value="gag-asp_proteas"/>
    <property type="match status" value="1"/>
</dbReference>
<protein>
    <submittedName>
        <fullName evidence="2">TIGR02281 family clan AA aspartic protease</fullName>
        <ecNumber evidence="2">3.4.23.-</ecNumber>
    </submittedName>
</protein>
<evidence type="ECO:0000313" key="3">
    <source>
        <dbReference type="Proteomes" id="UP001151234"/>
    </source>
</evidence>
<reference evidence="2" key="1">
    <citation type="submission" date="2022-11" db="EMBL/GenBank/DDBJ databases">
        <title>Draft genome sequence of Hoeflea poritis E7-10 and Hoeflea prorocentri PM5-8, separated from scleractinian coral Porites lutea and marine dinoflagellate.</title>
        <authorList>
            <person name="Zhang G."/>
            <person name="Wei Q."/>
            <person name="Cai L."/>
        </authorList>
    </citation>
    <scope>NUCLEOTIDE SEQUENCE</scope>
    <source>
        <strain evidence="2">PM5-8</strain>
    </source>
</reference>
<dbReference type="CDD" id="cd05483">
    <property type="entry name" value="retropepsin_like_bacteria"/>
    <property type="match status" value="1"/>
</dbReference>
<dbReference type="EMBL" id="JAPJZI010000001">
    <property type="protein sequence ID" value="MDA5400781.1"/>
    <property type="molecule type" value="Genomic_DNA"/>
</dbReference>
<dbReference type="GO" id="GO:0006508">
    <property type="term" value="P:proteolysis"/>
    <property type="evidence" value="ECO:0007669"/>
    <property type="project" value="UniProtKB-KW"/>
</dbReference>
<dbReference type="InterPro" id="IPR034122">
    <property type="entry name" value="Retropepsin-like_bacterial"/>
</dbReference>
<proteinExistence type="predicted"/>
<evidence type="ECO:0000256" key="1">
    <source>
        <dbReference type="SAM" id="SignalP"/>
    </source>
</evidence>
<dbReference type="EC" id="3.4.23.-" evidence="2"/>
<accession>A0A9X3ZJH4</accession>
<dbReference type="RefSeq" id="WP_267992586.1">
    <property type="nucleotide sequence ID" value="NZ_JAPJZI010000001.1"/>
</dbReference>
<evidence type="ECO:0000313" key="2">
    <source>
        <dbReference type="EMBL" id="MDA5400781.1"/>
    </source>
</evidence>
<dbReference type="AlphaFoldDB" id="A0A9X3ZJH4"/>
<dbReference type="InterPro" id="IPR021109">
    <property type="entry name" value="Peptidase_aspartic_dom_sf"/>
</dbReference>
<feature type="chain" id="PRO_5040956552" evidence="1">
    <location>
        <begin position="18"/>
        <end position="174"/>
    </location>
</feature>
<dbReference type="NCBIfam" id="TIGR02281">
    <property type="entry name" value="clan_AA_DTGA"/>
    <property type="match status" value="1"/>
</dbReference>